<name>A0A0C3BMN4_SERVB</name>
<accession>A0A0C3BMN4</accession>
<dbReference type="InterPro" id="IPR046528">
    <property type="entry name" value="DUF6593"/>
</dbReference>
<proteinExistence type="predicted"/>
<evidence type="ECO:0000313" key="2">
    <source>
        <dbReference type="EMBL" id="KIM32681.1"/>
    </source>
</evidence>
<sequence length="190" mass="21684">MSESPKSENTHVRILFSNGSVHDTTAECDSMGIHYTVSTTKGVTTLTRWDSKTNSEAHIGQCDLSIFKPDKVRLGEAGEWEPLANFLSRTQSHFFIHDRTFKGNDGATYVWKTRFSKWGQLVMTYDASNTNKEPLIIYHRHQMSKKPTCLEICDTTVLGGLDNIILAFLIMEKRRRDRQRARQRGVSSGR</sequence>
<dbReference type="AlphaFoldDB" id="A0A0C3BMN4"/>
<dbReference type="OrthoDB" id="2798132at2759"/>
<dbReference type="EMBL" id="KN824279">
    <property type="protein sequence ID" value="KIM32681.1"/>
    <property type="molecule type" value="Genomic_DNA"/>
</dbReference>
<keyword evidence="3" id="KW-1185">Reference proteome</keyword>
<gene>
    <name evidence="2" type="ORF">M408DRAFT_185186</name>
</gene>
<dbReference type="HOGENOM" id="CLU_122983_0_0_1"/>
<evidence type="ECO:0000259" key="1">
    <source>
        <dbReference type="Pfam" id="PF20236"/>
    </source>
</evidence>
<dbReference type="Pfam" id="PF20236">
    <property type="entry name" value="DUF6593"/>
    <property type="match status" value="1"/>
</dbReference>
<feature type="domain" description="DUF6593" evidence="1">
    <location>
        <begin position="20"/>
        <end position="177"/>
    </location>
</feature>
<evidence type="ECO:0000313" key="3">
    <source>
        <dbReference type="Proteomes" id="UP000054097"/>
    </source>
</evidence>
<reference evidence="2 3" key="1">
    <citation type="submission" date="2014-04" db="EMBL/GenBank/DDBJ databases">
        <authorList>
            <consortium name="DOE Joint Genome Institute"/>
            <person name="Kuo A."/>
            <person name="Zuccaro A."/>
            <person name="Kohler A."/>
            <person name="Nagy L.G."/>
            <person name="Floudas D."/>
            <person name="Copeland A."/>
            <person name="Barry K.W."/>
            <person name="Cichocki N."/>
            <person name="Veneault-Fourrey C."/>
            <person name="LaButti K."/>
            <person name="Lindquist E.A."/>
            <person name="Lipzen A."/>
            <person name="Lundell T."/>
            <person name="Morin E."/>
            <person name="Murat C."/>
            <person name="Sun H."/>
            <person name="Tunlid A."/>
            <person name="Henrissat B."/>
            <person name="Grigoriev I.V."/>
            <person name="Hibbett D.S."/>
            <person name="Martin F."/>
            <person name="Nordberg H.P."/>
            <person name="Cantor M.N."/>
            <person name="Hua S.X."/>
        </authorList>
    </citation>
    <scope>NUCLEOTIDE SEQUENCE [LARGE SCALE GENOMIC DNA]</scope>
    <source>
        <strain evidence="2 3">MAFF 305830</strain>
    </source>
</reference>
<protein>
    <recommendedName>
        <fullName evidence="1">DUF6593 domain-containing protein</fullName>
    </recommendedName>
</protein>
<organism evidence="2 3">
    <name type="scientific">Serendipita vermifera MAFF 305830</name>
    <dbReference type="NCBI Taxonomy" id="933852"/>
    <lineage>
        <taxon>Eukaryota</taxon>
        <taxon>Fungi</taxon>
        <taxon>Dikarya</taxon>
        <taxon>Basidiomycota</taxon>
        <taxon>Agaricomycotina</taxon>
        <taxon>Agaricomycetes</taxon>
        <taxon>Sebacinales</taxon>
        <taxon>Serendipitaceae</taxon>
        <taxon>Serendipita</taxon>
    </lineage>
</organism>
<dbReference type="Proteomes" id="UP000054097">
    <property type="component" value="Unassembled WGS sequence"/>
</dbReference>
<reference evidence="3" key="2">
    <citation type="submission" date="2015-01" db="EMBL/GenBank/DDBJ databases">
        <title>Evolutionary Origins and Diversification of the Mycorrhizal Mutualists.</title>
        <authorList>
            <consortium name="DOE Joint Genome Institute"/>
            <consortium name="Mycorrhizal Genomics Consortium"/>
            <person name="Kohler A."/>
            <person name="Kuo A."/>
            <person name="Nagy L.G."/>
            <person name="Floudas D."/>
            <person name="Copeland A."/>
            <person name="Barry K.W."/>
            <person name="Cichocki N."/>
            <person name="Veneault-Fourrey C."/>
            <person name="LaButti K."/>
            <person name="Lindquist E.A."/>
            <person name="Lipzen A."/>
            <person name="Lundell T."/>
            <person name="Morin E."/>
            <person name="Murat C."/>
            <person name="Riley R."/>
            <person name="Ohm R."/>
            <person name="Sun H."/>
            <person name="Tunlid A."/>
            <person name="Henrissat B."/>
            <person name="Grigoriev I.V."/>
            <person name="Hibbett D.S."/>
            <person name="Martin F."/>
        </authorList>
    </citation>
    <scope>NUCLEOTIDE SEQUENCE [LARGE SCALE GENOMIC DNA]</scope>
    <source>
        <strain evidence="3">MAFF 305830</strain>
    </source>
</reference>